<evidence type="ECO:0000259" key="2">
    <source>
        <dbReference type="Pfam" id="PF03732"/>
    </source>
</evidence>
<feature type="region of interest" description="Disordered" evidence="1">
    <location>
        <begin position="34"/>
        <end position="55"/>
    </location>
</feature>
<accession>A0AAD8TYD8</accession>
<sequence>MAQLLHLMMEDCEATRAERQANLATLQHLAQLATGNANKNNGGNKNGDPRSKLKDFQSTNPPVFAKCTEPLDADDWLCTIENNLEVAGVGNDDKVLFATHFIYGPARAWWENLKAIQAEGHVINWEEFKAKFRKNHIPSGLIKLMKDKFMNLRQGSMSVVVYMDKFTTLSRYAPEDTDTEEKKKDRFLNGLHDEMQSILVVVPYLDLESLVDASIMVESKHKNAFENRKRKAMLQQGSSSTQRPRSFPPPKSGLQQQKAPPPDLAPTTPIATTTLSVLEEVTSIPITTARTTQSAFPPMDVSPADRPGISPRRALTRRLLSSAPMRPSQVRDKLTLLLEGTRTRRSQLDHPEVI</sequence>
<organism evidence="3 4">
    <name type="scientific">Lolium multiflorum</name>
    <name type="common">Italian ryegrass</name>
    <name type="synonym">Lolium perenne subsp. multiflorum</name>
    <dbReference type="NCBI Taxonomy" id="4521"/>
    <lineage>
        <taxon>Eukaryota</taxon>
        <taxon>Viridiplantae</taxon>
        <taxon>Streptophyta</taxon>
        <taxon>Embryophyta</taxon>
        <taxon>Tracheophyta</taxon>
        <taxon>Spermatophyta</taxon>
        <taxon>Magnoliopsida</taxon>
        <taxon>Liliopsida</taxon>
        <taxon>Poales</taxon>
        <taxon>Poaceae</taxon>
        <taxon>BOP clade</taxon>
        <taxon>Pooideae</taxon>
        <taxon>Poodae</taxon>
        <taxon>Poeae</taxon>
        <taxon>Poeae Chloroplast Group 2 (Poeae type)</taxon>
        <taxon>Loliodinae</taxon>
        <taxon>Loliinae</taxon>
        <taxon>Lolium</taxon>
    </lineage>
</organism>
<evidence type="ECO:0000313" key="3">
    <source>
        <dbReference type="EMBL" id="KAK1694332.1"/>
    </source>
</evidence>
<feature type="domain" description="Retrotransposon gag" evidence="2">
    <location>
        <begin position="97"/>
        <end position="192"/>
    </location>
</feature>
<dbReference type="InterPro" id="IPR032567">
    <property type="entry name" value="RTL1-rel"/>
</dbReference>
<evidence type="ECO:0000313" key="4">
    <source>
        <dbReference type="Proteomes" id="UP001231189"/>
    </source>
</evidence>
<protein>
    <recommendedName>
        <fullName evidence="2">Retrotransposon gag domain-containing protein</fullName>
    </recommendedName>
</protein>
<reference evidence="3" key="1">
    <citation type="submission" date="2023-07" db="EMBL/GenBank/DDBJ databases">
        <title>A chromosome-level genome assembly of Lolium multiflorum.</title>
        <authorList>
            <person name="Chen Y."/>
            <person name="Copetti D."/>
            <person name="Kolliker R."/>
            <person name="Studer B."/>
        </authorList>
    </citation>
    <scope>NUCLEOTIDE SEQUENCE</scope>
    <source>
        <strain evidence="3">02402/16</strain>
        <tissue evidence="3">Leaf</tissue>
    </source>
</reference>
<dbReference type="Pfam" id="PF03732">
    <property type="entry name" value="Retrotrans_gag"/>
    <property type="match status" value="1"/>
</dbReference>
<dbReference type="InterPro" id="IPR005162">
    <property type="entry name" value="Retrotrans_gag_dom"/>
</dbReference>
<dbReference type="PANTHER" id="PTHR15503">
    <property type="entry name" value="LDOC1 RELATED"/>
    <property type="match status" value="1"/>
</dbReference>
<keyword evidence="4" id="KW-1185">Reference proteome</keyword>
<evidence type="ECO:0000256" key="1">
    <source>
        <dbReference type="SAM" id="MobiDB-lite"/>
    </source>
</evidence>
<feature type="region of interest" description="Disordered" evidence="1">
    <location>
        <begin position="226"/>
        <end position="269"/>
    </location>
</feature>
<dbReference type="Proteomes" id="UP001231189">
    <property type="component" value="Unassembled WGS sequence"/>
</dbReference>
<feature type="compositionally biased region" description="Polar residues" evidence="1">
    <location>
        <begin position="235"/>
        <end position="244"/>
    </location>
</feature>
<dbReference type="PANTHER" id="PTHR15503:SF45">
    <property type="entry name" value="RNA-DIRECTED DNA POLYMERASE HOMOLOG"/>
    <property type="match status" value="1"/>
</dbReference>
<dbReference type="EMBL" id="JAUUTY010000001">
    <property type="protein sequence ID" value="KAK1694332.1"/>
    <property type="molecule type" value="Genomic_DNA"/>
</dbReference>
<gene>
    <name evidence="3" type="ORF">QYE76_011029</name>
</gene>
<proteinExistence type="predicted"/>
<dbReference type="AlphaFoldDB" id="A0AAD8TYD8"/>
<name>A0AAD8TYD8_LOLMU</name>
<comment type="caution">
    <text evidence="3">The sequence shown here is derived from an EMBL/GenBank/DDBJ whole genome shotgun (WGS) entry which is preliminary data.</text>
</comment>
<feature type="compositionally biased region" description="Low complexity" evidence="1">
    <location>
        <begin position="34"/>
        <end position="43"/>
    </location>
</feature>
<feature type="region of interest" description="Disordered" evidence="1">
    <location>
        <begin position="321"/>
        <end position="354"/>
    </location>
</feature>